<feature type="region of interest" description="Disordered" evidence="1">
    <location>
        <begin position="1"/>
        <end position="49"/>
    </location>
</feature>
<evidence type="ECO:0000313" key="3">
    <source>
        <dbReference type="Proteomes" id="UP001311232"/>
    </source>
</evidence>
<gene>
    <name evidence="2" type="ORF">CRENBAI_000139</name>
</gene>
<dbReference type="AlphaFoldDB" id="A0AAV9R063"/>
<proteinExistence type="predicted"/>
<evidence type="ECO:0000313" key="2">
    <source>
        <dbReference type="EMBL" id="KAK5603143.1"/>
    </source>
</evidence>
<name>A0AAV9R063_9TELE</name>
<feature type="region of interest" description="Disordered" evidence="1">
    <location>
        <begin position="69"/>
        <end position="105"/>
    </location>
</feature>
<reference evidence="2 3" key="1">
    <citation type="submission" date="2021-06" db="EMBL/GenBank/DDBJ databases">
        <authorList>
            <person name="Palmer J.M."/>
        </authorList>
    </citation>
    <scope>NUCLEOTIDE SEQUENCE [LARGE SCALE GENOMIC DNA]</scope>
    <source>
        <strain evidence="2 3">MEX-2019</strain>
        <tissue evidence="2">Muscle</tissue>
    </source>
</reference>
<organism evidence="2 3">
    <name type="scientific">Crenichthys baileyi</name>
    <name type="common">White River springfish</name>
    <dbReference type="NCBI Taxonomy" id="28760"/>
    <lineage>
        <taxon>Eukaryota</taxon>
        <taxon>Metazoa</taxon>
        <taxon>Chordata</taxon>
        <taxon>Craniata</taxon>
        <taxon>Vertebrata</taxon>
        <taxon>Euteleostomi</taxon>
        <taxon>Actinopterygii</taxon>
        <taxon>Neopterygii</taxon>
        <taxon>Teleostei</taxon>
        <taxon>Neoteleostei</taxon>
        <taxon>Acanthomorphata</taxon>
        <taxon>Ovalentaria</taxon>
        <taxon>Atherinomorphae</taxon>
        <taxon>Cyprinodontiformes</taxon>
        <taxon>Goodeidae</taxon>
        <taxon>Crenichthys</taxon>
    </lineage>
</organism>
<feature type="compositionally biased region" description="Polar residues" evidence="1">
    <location>
        <begin position="162"/>
        <end position="177"/>
    </location>
</feature>
<dbReference type="EMBL" id="JAHHUM010002594">
    <property type="protein sequence ID" value="KAK5603143.1"/>
    <property type="molecule type" value="Genomic_DNA"/>
</dbReference>
<dbReference type="Proteomes" id="UP001311232">
    <property type="component" value="Unassembled WGS sequence"/>
</dbReference>
<keyword evidence="3" id="KW-1185">Reference proteome</keyword>
<feature type="compositionally biased region" description="Basic and acidic residues" evidence="1">
    <location>
        <begin position="226"/>
        <end position="236"/>
    </location>
</feature>
<evidence type="ECO:0008006" key="4">
    <source>
        <dbReference type="Google" id="ProtNLM"/>
    </source>
</evidence>
<sequence length="280" mass="30048">MRSGGDAKRFFVRMRRTSSETSLPPRLLRGKTSPHFCTDSGPESAEDHISKKSGLGYVVISKLSIPSPLAGGEGGSRPHGGVETPTGGGHTLRGSAPTMESNPESPNRAVEYLLELNNIIESQAKLLETQRRRIEELEGQLDRVSQENQDLRLERGPRGSDTPEQNYNHSQPLSLPVQQGGGGSSGSDGTSTPQVTSGSATTPGPSRERRSHARLTRGLSCGSSNTDRDRLERTDSTDTNTSSSARRNLTQTGLLALVSDNSLSSNNGSEINTHFIVRCL</sequence>
<evidence type="ECO:0000256" key="1">
    <source>
        <dbReference type="SAM" id="MobiDB-lite"/>
    </source>
</evidence>
<feature type="compositionally biased region" description="Basic and acidic residues" evidence="1">
    <location>
        <begin position="142"/>
        <end position="158"/>
    </location>
</feature>
<protein>
    <recommendedName>
        <fullName evidence="4">IQ motif and SEC7 domain-containing protein 2</fullName>
    </recommendedName>
</protein>
<accession>A0AAV9R063</accession>
<feature type="region of interest" description="Disordered" evidence="1">
    <location>
        <begin position="142"/>
        <end position="247"/>
    </location>
</feature>
<feature type="compositionally biased region" description="Polar residues" evidence="1">
    <location>
        <begin position="193"/>
        <end position="204"/>
    </location>
</feature>
<comment type="caution">
    <text evidence="2">The sequence shown here is derived from an EMBL/GenBank/DDBJ whole genome shotgun (WGS) entry which is preliminary data.</text>
</comment>